<protein>
    <recommendedName>
        <fullName evidence="1">Dienelactone hydrolase domain-containing protein</fullName>
    </recommendedName>
</protein>
<feature type="domain" description="Dienelactone hydrolase" evidence="1">
    <location>
        <begin position="8"/>
        <end position="75"/>
    </location>
</feature>
<dbReference type="Gene3D" id="3.40.50.1820">
    <property type="entry name" value="alpha/beta hydrolase"/>
    <property type="match status" value="1"/>
</dbReference>
<dbReference type="EMBL" id="RWGY01000005">
    <property type="protein sequence ID" value="TVU42070.1"/>
    <property type="molecule type" value="Genomic_DNA"/>
</dbReference>
<proteinExistence type="predicted"/>
<dbReference type="OrthoDB" id="1393670at2759"/>
<evidence type="ECO:0000313" key="3">
    <source>
        <dbReference type="Proteomes" id="UP000324897"/>
    </source>
</evidence>
<dbReference type="Proteomes" id="UP000324897">
    <property type="component" value="Unassembled WGS sequence"/>
</dbReference>
<name>A0A5J9W441_9POAL</name>
<feature type="non-terminal residue" evidence="2">
    <location>
        <position position="1"/>
    </location>
</feature>
<sequence>MWSIGPSSHKVAEAGYFVVAPDFFHGDYYDKSKNFSDWIIPHSPVKAAEDAKPLIASLKKEGKSVGIGGYCWGGE</sequence>
<evidence type="ECO:0000259" key="1">
    <source>
        <dbReference type="Pfam" id="PF01738"/>
    </source>
</evidence>
<comment type="caution">
    <text evidence="2">The sequence shown here is derived from an EMBL/GenBank/DDBJ whole genome shotgun (WGS) entry which is preliminary data.</text>
</comment>
<dbReference type="Gramene" id="TVU42070">
    <property type="protein sequence ID" value="TVU42070"/>
    <property type="gene ID" value="EJB05_08454"/>
</dbReference>
<dbReference type="GO" id="GO:0016787">
    <property type="term" value="F:hydrolase activity"/>
    <property type="evidence" value="ECO:0007669"/>
    <property type="project" value="InterPro"/>
</dbReference>
<dbReference type="PANTHER" id="PTHR17630">
    <property type="entry name" value="DIENELACTONE HYDROLASE"/>
    <property type="match status" value="1"/>
</dbReference>
<dbReference type="AlphaFoldDB" id="A0A5J9W441"/>
<dbReference type="SUPFAM" id="SSF53474">
    <property type="entry name" value="alpha/beta-Hydrolases"/>
    <property type="match status" value="1"/>
</dbReference>
<dbReference type="PANTHER" id="PTHR17630:SF56">
    <property type="entry name" value="ENDO-1,3_1,4-BETA-D-GLUCANASE"/>
    <property type="match status" value="1"/>
</dbReference>
<dbReference type="InterPro" id="IPR029058">
    <property type="entry name" value="AB_hydrolase_fold"/>
</dbReference>
<keyword evidence="3" id="KW-1185">Reference proteome</keyword>
<organism evidence="2 3">
    <name type="scientific">Eragrostis curvula</name>
    <name type="common">weeping love grass</name>
    <dbReference type="NCBI Taxonomy" id="38414"/>
    <lineage>
        <taxon>Eukaryota</taxon>
        <taxon>Viridiplantae</taxon>
        <taxon>Streptophyta</taxon>
        <taxon>Embryophyta</taxon>
        <taxon>Tracheophyta</taxon>
        <taxon>Spermatophyta</taxon>
        <taxon>Magnoliopsida</taxon>
        <taxon>Liliopsida</taxon>
        <taxon>Poales</taxon>
        <taxon>Poaceae</taxon>
        <taxon>PACMAD clade</taxon>
        <taxon>Chloridoideae</taxon>
        <taxon>Eragrostideae</taxon>
        <taxon>Eragrostidinae</taxon>
        <taxon>Eragrostis</taxon>
    </lineage>
</organism>
<reference evidence="2 3" key="1">
    <citation type="journal article" date="2019" name="Sci. Rep.">
        <title>A high-quality genome of Eragrostis curvula grass provides insights into Poaceae evolution and supports new strategies to enhance forage quality.</title>
        <authorList>
            <person name="Carballo J."/>
            <person name="Santos B.A.C.M."/>
            <person name="Zappacosta D."/>
            <person name="Garbus I."/>
            <person name="Selva J.P."/>
            <person name="Gallo C.A."/>
            <person name="Diaz A."/>
            <person name="Albertini E."/>
            <person name="Caccamo M."/>
            <person name="Echenique V."/>
        </authorList>
    </citation>
    <scope>NUCLEOTIDE SEQUENCE [LARGE SCALE GENOMIC DNA]</scope>
    <source>
        <strain evidence="3">cv. Victoria</strain>
        <tissue evidence="2">Leaf</tissue>
    </source>
</reference>
<gene>
    <name evidence="2" type="ORF">EJB05_08454</name>
</gene>
<accession>A0A5J9W441</accession>
<evidence type="ECO:0000313" key="2">
    <source>
        <dbReference type="EMBL" id="TVU42070.1"/>
    </source>
</evidence>
<dbReference type="InterPro" id="IPR002925">
    <property type="entry name" value="Dienelactn_hydro"/>
</dbReference>
<dbReference type="Pfam" id="PF01738">
    <property type="entry name" value="DLH"/>
    <property type="match status" value="1"/>
</dbReference>